<sequence length="363" mass="40505">MTRSPLTSLAEKLLEKAKALDAYNESHGLPPASFEHESFIDVPLELEDTRKAVIDLAQDVKRLAQGPRDLLFEILNLSTDLANLHFIYHHRIPQVVPPNGAISKPSAAKMIAAMQKYPSSGEPNETAFNLAFNTSRSFYQELDMEPERSRRFGGAMTWVSHGGQFSTEHLAQGFDWARFDHEKATMVDVGGGHGAVSMSIAKATRKLRFVVQDLPATVSDGARLLPTALKGRVSFMPHDFFVEQPVKGADVYFLRYILHNWSDKYAQRILKTLVPALKDGSSIVCCEFLPGDRSTTSWSKKQPYHMDMIQAIGWNSIERTSSDWARLFESVDPRLQYSGTRTPPGCSVSLIEARFCAGPAKNM</sequence>
<comment type="caution">
    <text evidence="1">The sequence shown here is derived from an EMBL/GenBank/DDBJ whole genome shotgun (WGS) entry which is preliminary data.</text>
</comment>
<dbReference type="EMBL" id="JAPESX010000365">
    <property type="protein sequence ID" value="KAJ8121688.1"/>
    <property type="molecule type" value="Genomic_DNA"/>
</dbReference>
<evidence type="ECO:0000313" key="2">
    <source>
        <dbReference type="Proteomes" id="UP001153334"/>
    </source>
</evidence>
<gene>
    <name evidence="1" type="ORF">ONZ43_g1925</name>
</gene>
<name>A0ACC2J2T4_9PEZI</name>
<accession>A0ACC2J2T4</accession>
<proteinExistence type="predicted"/>
<protein>
    <submittedName>
        <fullName evidence="1">Uncharacterized protein</fullName>
    </submittedName>
</protein>
<dbReference type="Proteomes" id="UP001153334">
    <property type="component" value="Unassembled WGS sequence"/>
</dbReference>
<evidence type="ECO:0000313" key="1">
    <source>
        <dbReference type="EMBL" id="KAJ8121688.1"/>
    </source>
</evidence>
<reference evidence="1" key="1">
    <citation type="submission" date="2022-11" db="EMBL/GenBank/DDBJ databases">
        <title>Genome Sequence of Nemania bipapillata.</title>
        <authorList>
            <person name="Buettner E."/>
        </authorList>
    </citation>
    <scope>NUCLEOTIDE SEQUENCE</scope>
    <source>
        <strain evidence="1">CP14</strain>
    </source>
</reference>
<organism evidence="1 2">
    <name type="scientific">Nemania bipapillata</name>
    <dbReference type="NCBI Taxonomy" id="110536"/>
    <lineage>
        <taxon>Eukaryota</taxon>
        <taxon>Fungi</taxon>
        <taxon>Dikarya</taxon>
        <taxon>Ascomycota</taxon>
        <taxon>Pezizomycotina</taxon>
        <taxon>Sordariomycetes</taxon>
        <taxon>Xylariomycetidae</taxon>
        <taxon>Xylariales</taxon>
        <taxon>Xylariaceae</taxon>
        <taxon>Nemania</taxon>
    </lineage>
</organism>
<keyword evidence="2" id="KW-1185">Reference proteome</keyword>